<dbReference type="AlphaFoldDB" id="A0AAE4R7F6"/>
<dbReference type="EMBL" id="JAWLLD010000001">
    <property type="protein sequence ID" value="MDV7010816.1"/>
    <property type="molecule type" value="Genomic_DNA"/>
</dbReference>
<comment type="caution">
    <text evidence="1">The sequence shown here is derived from an EMBL/GenBank/DDBJ whole genome shotgun (WGS) entry which is preliminary data.</text>
</comment>
<reference evidence="1" key="1">
    <citation type="submission" date="2023-10" db="EMBL/GenBank/DDBJ databases">
        <title>Characterization and genome sequence of Mycobacterium intracellulare ABSURDO, a novel pathogenic isolate with three colony morphotypes that vary in growth and acid-fastness.</title>
        <authorList>
            <person name="Jude B.A."/>
            <person name="Robinson R.T."/>
        </authorList>
    </citation>
    <scope>NUCLEOTIDE SEQUENCE</scope>
    <source>
        <strain evidence="1">ABSURDO Component B</strain>
    </source>
</reference>
<protein>
    <submittedName>
        <fullName evidence="1">Uncharacterized protein</fullName>
    </submittedName>
</protein>
<dbReference type="Proteomes" id="UP001187143">
    <property type="component" value="Unassembled WGS sequence"/>
</dbReference>
<organism evidence="1 2">
    <name type="scientific">Mycobacterium intracellulare</name>
    <dbReference type="NCBI Taxonomy" id="1767"/>
    <lineage>
        <taxon>Bacteria</taxon>
        <taxon>Bacillati</taxon>
        <taxon>Actinomycetota</taxon>
        <taxon>Actinomycetes</taxon>
        <taxon>Mycobacteriales</taxon>
        <taxon>Mycobacteriaceae</taxon>
        <taxon>Mycobacterium</taxon>
        <taxon>Mycobacterium avium complex (MAC)</taxon>
    </lineage>
</organism>
<gene>
    <name evidence="1" type="ORF">R4F53_00645</name>
</gene>
<dbReference type="RefSeq" id="WP_317727125.1">
    <property type="nucleotide sequence ID" value="NZ_JAWLLC010000002.1"/>
</dbReference>
<proteinExistence type="predicted"/>
<accession>A0AAE4R7F6</accession>
<sequence>MAISFPSAAVATDQNSITLPAHQPGDLIFIFAFRQAAAPPSVPAAGGTVPTFVTIDAGNGPYNALVTAYAIATSDSHTSGTWTNAAAMCAFVIRGAKTIGPIGGHGIGGTGFGANQASSPAVTLSKNDGSSAVIHVIGLGDSANTAFSAGVGGVSAGFTQQVVGQYGGSNRAVVLGTKNVTTSDSVMGVGGGGPYFLGATVEILAADVSTTGFFAMF</sequence>
<name>A0AAE4R7F6_MYCIT</name>
<evidence type="ECO:0000313" key="1">
    <source>
        <dbReference type="EMBL" id="MDV7010816.1"/>
    </source>
</evidence>
<evidence type="ECO:0000313" key="2">
    <source>
        <dbReference type="Proteomes" id="UP001187143"/>
    </source>
</evidence>